<dbReference type="Proteomes" id="UP000471031">
    <property type="component" value="Unassembled WGS sequence"/>
</dbReference>
<accession>A0A845LCM7</accession>
<dbReference type="PROSITE" id="PS00211">
    <property type="entry name" value="ABC_TRANSPORTER_1"/>
    <property type="match status" value="1"/>
</dbReference>
<dbReference type="InterPro" id="IPR027417">
    <property type="entry name" value="P-loop_NTPase"/>
</dbReference>
<keyword evidence="8" id="KW-1185">Reference proteome</keyword>
<dbReference type="GO" id="GO:0140359">
    <property type="term" value="F:ABC-type transporter activity"/>
    <property type="evidence" value="ECO:0007669"/>
    <property type="project" value="InterPro"/>
</dbReference>
<evidence type="ECO:0000259" key="6">
    <source>
        <dbReference type="PROSITE" id="PS50893"/>
    </source>
</evidence>
<dbReference type="PANTHER" id="PTHR46743">
    <property type="entry name" value="TEICHOIC ACIDS EXPORT ATP-BINDING PROTEIN TAGH"/>
    <property type="match status" value="1"/>
</dbReference>
<keyword evidence="3" id="KW-0547">Nucleotide-binding</keyword>
<evidence type="ECO:0000256" key="2">
    <source>
        <dbReference type="ARBA" id="ARBA00022448"/>
    </source>
</evidence>
<comment type="similarity">
    <text evidence="1">Belongs to the ABC transporter superfamily.</text>
</comment>
<dbReference type="InterPro" id="IPR029439">
    <property type="entry name" value="Wzt_C"/>
</dbReference>
<dbReference type="OrthoDB" id="9778870at2"/>
<dbReference type="Gene3D" id="3.40.50.300">
    <property type="entry name" value="P-loop containing nucleotide triphosphate hydrolases"/>
    <property type="match status" value="1"/>
</dbReference>
<proteinExistence type="inferred from homology"/>
<comment type="caution">
    <text evidence="7">The sequence shown here is derived from an EMBL/GenBank/DDBJ whole genome shotgun (WGS) entry which is preliminary data.</text>
</comment>
<dbReference type="PROSITE" id="PS50893">
    <property type="entry name" value="ABC_TRANSPORTER_2"/>
    <property type="match status" value="1"/>
</dbReference>
<evidence type="ECO:0000313" key="8">
    <source>
        <dbReference type="Proteomes" id="UP000471031"/>
    </source>
</evidence>
<dbReference type="InterPro" id="IPR015860">
    <property type="entry name" value="ABC_transpr_TagH-like"/>
</dbReference>
<organism evidence="7 8">
    <name type="scientific">Heliomicrobium gestii</name>
    <name type="common">Heliobacterium gestii</name>
    <dbReference type="NCBI Taxonomy" id="2699"/>
    <lineage>
        <taxon>Bacteria</taxon>
        <taxon>Bacillati</taxon>
        <taxon>Bacillota</taxon>
        <taxon>Clostridia</taxon>
        <taxon>Eubacteriales</taxon>
        <taxon>Heliobacteriaceae</taxon>
        <taxon>Heliomicrobium</taxon>
    </lineage>
</organism>
<evidence type="ECO:0000256" key="5">
    <source>
        <dbReference type="SAM" id="MobiDB-lite"/>
    </source>
</evidence>
<evidence type="ECO:0000256" key="1">
    <source>
        <dbReference type="ARBA" id="ARBA00005417"/>
    </source>
</evidence>
<dbReference type="Pfam" id="PF14524">
    <property type="entry name" value="Wzt_C"/>
    <property type="match status" value="1"/>
</dbReference>
<dbReference type="InterPro" id="IPR003439">
    <property type="entry name" value="ABC_transporter-like_ATP-bd"/>
</dbReference>
<dbReference type="Pfam" id="PF00005">
    <property type="entry name" value="ABC_tran"/>
    <property type="match status" value="1"/>
</dbReference>
<sequence length="501" mass="56321">MLTEGRIPEKRIKKREQTGKQVVPPEMQSLSDENSHSNGDILLSAQDVSKCYHLYNRPLDRLKEQLLSSVGKRYGKEFWALRGVSFQIRRGETFGIIGKNGSGKSTLLQIIAGILKPTDGFLQVNGKVAALLELGSGFNPDFTGRDNVYLNGSILGLSRIEIEQRFQEIVDFADIGPFIDQPVKSYSSGMFVRLAFAVATSVNAELLLIDEALAVGDVFFRQKCYRRLEELRRKGTSIILVSHSMVDVEQFCEKALLLDRGRQVYLGKSTEAVKHYYLLEQEQRVNEYMSRNNNEVSESGTTEFNEPEVVERMDESFTWPVESAFFDIEEKDNIGNGWAFCTRVAICDQGGQPCQVFSQGQQGVFYYEFEINRDIEVPIGGLVIHNDKGIIVHGKNTLQYGTSVPRKVRKGSRIRFCQAIRFDLAVGEYTFMVALAALDSATYNRRGMMPHQDLEGSVLRLANVQNAGSFAIVFKKQGDPVQLQHHGLCDLPGECRVQILS</sequence>
<dbReference type="GO" id="GO:0005524">
    <property type="term" value="F:ATP binding"/>
    <property type="evidence" value="ECO:0007669"/>
    <property type="project" value="UniProtKB-KW"/>
</dbReference>
<dbReference type="CDD" id="cd03220">
    <property type="entry name" value="ABC_KpsT_Wzt"/>
    <property type="match status" value="1"/>
</dbReference>
<dbReference type="SUPFAM" id="SSF52540">
    <property type="entry name" value="P-loop containing nucleoside triphosphate hydrolases"/>
    <property type="match status" value="1"/>
</dbReference>
<name>A0A845LCM7_HELGE</name>
<dbReference type="PANTHER" id="PTHR46743:SF2">
    <property type="entry name" value="TEICHOIC ACIDS EXPORT ATP-BINDING PROTEIN TAGH"/>
    <property type="match status" value="1"/>
</dbReference>
<dbReference type="AlphaFoldDB" id="A0A845LCM7"/>
<gene>
    <name evidence="7" type="ORF">GTO89_08705</name>
</gene>
<evidence type="ECO:0000313" key="7">
    <source>
        <dbReference type="EMBL" id="MZP43114.1"/>
    </source>
</evidence>
<feature type="region of interest" description="Disordered" evidence="5">
    <location>
        <begin position="1"/>
        <end position="36"/>
    </location>
</feature>
<dbReference type="InterPro" id="IPR017871">
    <property type="entry name" value="ABC_transporter-like_CS"/>
</dbReference>
<reference evidence="7 8" key="1">
    <citation type="submission" date="2020-01" db="EMBL/GenBank/DDBJ databases">
        <title>Whole genome sequence of Heliobacterium gestii DSM 11169.</title>
        <authorList>
            <person name="Kyndt J.A."/>
            <person name="Meyer T.E."/>
        </authorList>
    </citation>
    <scope>NUCLEOTIDE SEQUENCE [LARGE SCALE GENOMIC DNA]</scope>
    <source>
        <strain evidence="7 8">DSM 11169</strain>
    </source>
</reference>
<evidence type="ECO:0000256" key="4">
    <source>
        <dbReference type="ARBA" id="ARBA00022840"/>
    </source>
</evidence>
<dbReference type="Gene3D" id="2.70.50.60">
    <property type="entry name" value="abc- transporter (atp binding component) like domain"/>
    <property type="match status" value="1"/>
</dbReference>
<dbReference type="InterPro" id="IPR003593">
    <property type="entry name" value="AAA+_ATPase"/>
</dbReference>
<dbReference type="SMART" id="SM00382">
    <property type="entry name" value="AAA"/>
    <property type="match status" value="1"/>
</dbReference>
<protein>
    <submittedName>
        <fullName evidence="7">ATP-binding cassette domain-containing protein</fullName>
    </submittedName>
</protein>
<dbReference type="InterPro" id="IPR050683">
    <property type="entry name" value="Bact_Polysacc_Export_ATP-bd"/>
</dbReference>
<dbReference type="EMBL" id="WXEX01000006">
    <property type="protein sequence ID" value="MZP43114.1"/>
    <property type="molecule type" value="Genomic_DNA"/>
</dbReference>
<dbReference type="CDD" id="cd10147">
    <property type="entry name" value="Wzt_C-like"/>
    <property type="match status" value="1"/>
</dbReference>
<evidence type="ECO:0000256" key="3">
    <source>
        <dbReference type="ARBA" id="ARBA00022741"/>
    </source>
</evidence>
<dbReference type="RefSeq" id="WP_161261682.1">
    <property type="nucleotide sequence ID" value="NZ_JAFBDC010000005.1"/>
</dbReference>
<keyword evidence="4 7" id="KW-0067">ATP-binding</keyword>
<dbReference type="GO" id="GO:0016887">
    <property type="term" value="F:ATP hydrolysis activity"/>
    <property type="evidence" value="ECO:0007669"/>
    <property type="project" value="InterPro"/>
</dbReference>
<feature type="compositionally biased region" description="Basic and acidic residues" evidence="5">
    <location>
        <begin position="1"/>
        <end position="18"/>
    </location>
</feature>
<keyword evidence="2" id="KW-0813">Transport</keyword>
<dbReference type="GO" id="GO:0016020">
    <property type="term" value="C:membrane"/>
    <property type="evidence" value="ECO:0007669"/>
    <property type="project" value="InterPro"/>
</dbReference>
<feature type="domain" description="ABC transporter" evidence="6">
    <location>
        <begin position="62"/>
        <end position="285"/>
    </location>
</feature>